<gene>
    <name evidence="1" type="ORF">HNY73_004124</name>
</gene>
<name>A0A8T0FSQ5_ARGBR</name>
<accession>A0A8T0FSQ5</accession>
<comment type="caution">
    <text evidence="1">The sequence shown here is derived from an EMBL/GenBank/DDBJ whole genome shotgun (WGS) entry which is preliminary data.</text>
</comment>
<dbReference type="Proteomes" id="UP000807504">
    <property type="component" value="Unassembled WGS sequence"/>
</dbReference>
<evidence type="ECO:0000313" key="1">
    <source>
        <dbReference type="EMBL" id="KAF8792540.1"/>
    </source>
</evidence>
<evidence type="ECO:0000313" key="2">
    <source>
        <dbReference type="Proteomes" id="UP000807504"/>
    </source>
</evidence>
<protein>
    <submittedName>
        <fullName evidence="1">Uncharacterized protein</fullName>
    </submittedName>
</protein>
<dbReference type="EMBL" id="JABXBU010000003">
    <property type="protein sequence ID" value="KAF8792540.1"/>
    <property type="molecule type" value="Genomic_DNA"/>
</dbReference>
<dbReference type="Pfam" id="PF05380">
    <property type="entry name" value="Peptidase_A17"/>
    <property type="match status" value="1"/>
</dbReference>
<dbReference type="InterPro" id="IPR008042">
    <property type="entry name" value="Retrotrans_Pao"/>
</dbReference>
<reference evidence="1" key="2">
    <citation type="submission" date="2020-06" db="EMBL/GenBank/DDBJ databases">
        <authorList>
            <person name="Sheffer M."/>
        </authorList>
    </citation>
    <scope>NUCLEOTIDE SEQUENCE</scope>
</reference>
<dbReference type="AlphaFoldDB" id="A0A8T0FSQ5"/>
<sequence length="227" mass="25584">MTSENKVITHQPIRPDQLISVEVLIAATITTAPVAISKADARKGMQLEECVELKVLGLNWNPDKNVLSLEVKGLVDSLGGLDNTKRCVLQTAARIFDPVGLIAPFVVRIKCLLQEIWGRGMDWDHDLPEDLRLKWITWCNEIRTLKEIVTPRNCLQDIGKGLQEIPIFCDASLRAYGATSYTRYVDNTGKCSVLFDVKNRVAPLKTLTLLRLELMAMELIGLDFRYF</sequence>
<dbReference type="PANTHER" id="PTHR47331:SF6">
    <property type="entry name" value="DOUBLECORTIN DOMAIN-CONTAINING PROTEIN"/>
    <property type="match status" value="1"/>
</dbReference>
<reference evidence="1" key="1">
    <citation type="journal article" date="2020" name="bioRxiv">
        <title>Chromosome-level reference genome of the European wasp spider Argiope bruennichi: a resource for studies on range expansion and evolutionary adaptation.</title>
        <authorList>
            <person name="Sheffer M.M."/>
            <person name="Hoppe A."/>
            <person name="Krehenwinkel H."/>
            <person name="Uhl G."/>
            <person name="Kuss A.W."/>
            <person name="Jensen L."/>
            <person name="Jensen C."/>
            <person name="Gillespie R.G."/>
            <person name="Hoff K.J."/>
            <person name="Prost S."/>
        </authorList>
    </citation>
    <scope>NUCLEOTIDE SEQUENCE</scope>
</reference>
<keyword evidence="2" id="KW-1185">Reference proteome</keyword>
<organism evidence="1 2">
    <name type="scientific">Argiope bruennichi</name>
    <name type="common">Wasp spider</name>
    <name type="synonym">Aranea bruennichi</name>
    <dbReference type="NCBI Taxonomy" id="94029"/>
    <lineage>
        <taxon>Eukaryota</taxon>
        <taxon>Metazoa</taxon>
        <taxon>Ecdysozoa</taxon>
        <taxon>Arthropoda</taxon>
        <taxon>Chelicerata</taxon>
        <taxon>Arachnida</taxon>
        <taxon>Araneae</taxon>
        <taxon>Araneomorphae</taxon>
        <taxon>Entelegynae</taxon>
        <taxon>Araneoidea</taxon>
        <taxon>Araneidae</taxon>
        <taxon>Argiope</taxon>
    </lineage>
</organism>
<dbReference type="PANTHER" id="PTHR47331">
    <property type="entry name" value="PHD-TYPE DOMAIN-CONTAINING PROTEIN"/>
    <property type="match status" value="1"/>
</dbReference>
<proteinExistence type="predicted"/>